<protein>
    <submittedName>
        <fullName evidence="1">Uncharacterized protein</fullName>
    </submittedName>
</protein>
<name>A0AAV3ZU54_9GAST</name>
<sequence length="154" mass="17661">MEVLQALKEPEKEDDTDGYWWRGLKPMLKELDPVESLKFKHNVTGLLLTYVERAKTKKKLLPGLLMTDLQILRLLTANSPWQPAHPEKNILLIPDLLMTDLHIPCPVTYSPWQPALPEKSIEQRMSSHRHALVQARVPAVLTVSETITNINKQK</sequence>
<accession>A0AAV3ZU54</accession>
<reference evidence="1 2" key="1">
    <citation type="journal article" date="2021" name="Elife">
        <title>Chloroplast acquisition without the gene transfer in kleptoplastic sea slugs, Plakobranchus ocellatus.</title>
        <authorList>
            <person name="Maeda T."/>
            <person name="Takahashi S."/>
            <person name="Yoshida T."/>
            <person name="Shimamura S."/>
            <person name="Takaki Y."/>
            <person name="Nagai Y."/>
            <person name="Toyoda A."/>
            <person name="Suzuki Y."/>
            <person name="Arimoto A."/>
            <person name="Ishii H."/>
            <person name="Satoh N."/>
            <person name="Nishiyama T."/>
            <person name="Hasebe M."/>
            <person name="Maruyama T."/>
            <person name="Minagawa J."/>
            <person name="Obokata J."/>
            <person name="Shigenobu S."/>
        </authorList>
    </citation>
    <scope>NUCLEOTIDE SEQUENCE [LARGE SCALE GENOMIC DNA]</scope>
</reference>
<gene>
    <name evidence="1" type="ORF">PoB_002444400</name>
</gene>
<comment type="caution">
    <text evidence="1">The sequence shown here is derived from an EMBL/GenBank/DDBJ whole genome shotgun (WGS) entry which is preliminary data.</text>
</comment>
<evidence type="ECO:0000313" key="2">
    <source>
        <dbReference type="Proteomes" id="UP000735302"/>
    </source>
</evidence>
<dbReference type="AlphaFoldDB" id="A0AAV3ZU54"/>
<dbReference type="Proteomes" id="UP000735302">
    <property type="component" value="Unassembled WGS sequence"/>
</dbReference>
<evidence type="ECO:0000313" key="1">
    <source>
        <dbReference type="EMBL" id="GFN97938.1"/>
    </source>
</evidence>
<dbReference type="EMBL" id="BLXT01002821">
    <property type="protein sequence ID" value="GFN97938.1"/>
    <property type="molecule type" value="Genomic_DNA"/>
</dbReference>
<organism evidence="1 2">
    <name type="scientific">Plakobranchus ocellatus</name>
    <dbReference type="NCBI Taxonomy" id="259542"/>
    <lineage>
        <taxon>Eukaryota</taxon>
        <taxon>Metazoa</taxon>
        <taxon>Spiralia</taxon>
        <taxon>Lophotrochozoa</taxon>
        <taxon>Mollusca</taxon>
        <taxon>Gastropoda</taxon>
        <taxon>Heterobranchia</taxon>
        <taxon>Euthyneura</taxon>
        <taxon>Panpulmonata</taxon>
        <taxon>Sacoglossa</taxon>
        <taxon>Placobranchoidea</taxon>
        <taxon>Plakobranchidae</taxon>
        <taxon>Plakobranchus</taxon>
    </lineage>
</organism>
<keyword evidence="2" id="KW-1185">Reference proteome</keyword>
<proteinExistence type="predicted"/>